<gene>
    <name evidence="1" type="ORF">GE061_016635</name>
</gene>
<keyword evidence="2" id="KW-1185">Reference proteome</keyword>
<reference evidence="1" key="1">
    <citation type="journal article" date="2021" name="Mol. Ecol. Resour.">
        <title>Apolygus lucorum genome provides insights into omnivorousness and mesophyll feeding.</title>
        <authorList>
            <person name="Liu Y."/>
            <person name="Liu H."/>
            <person name="Wang H."/>
            <person name="Huang T."/>
            <person name="Liu B."/>
            <person name="Yang B."/>
            <person name="Yin L."/>
            <person name="Li B."/>
            <person name="Zhang Y."/>
            <person name="Zhang S."/>
            <person name="Jiang F."/>
            <person name="Zhang X."/>
            <person name="Ren Y."/>
            <person name="Wang B."/>
            <person name="Wang S."/>
            <person name="Lu Y."/>
            <person name="Wu K."/>
            <person name="Fan W."/>
            <person name="Wang G."/>
        </authorList>
    </citation>
    <scope>NUCLEOTIDE SEQUENCE</scope>
    <source>
        <strain evidence="1">12Hb</strain>
    </source>
</reference>
<protein>
    <recommendedName>
        <fullName evidence="3">Lipid-binding serum glycoprotein N-terminal domain-containing protein</fullName>
    </recommendedName>
</protein>
<name>A0A6A4JVY3_APOLU</name>
<dbReference type="AlphaFoldDB" id="A0A6A4JVY3"/>
<evidence type="ECO:0000313" key="2">
    <source>
        <dbReference type="Proteomes" id="UP000466442"/>
    </source>
</evidence>
<evidence type="ECO:0008006" key="3">
    <source>
        <dbReference type="Google" id="ProtNLM"/>
    </source>
</evidence>
<dbReference type="EMBL" id="WIXP02000007">
    <property type="protein sequence ID" value="KAF6208183.1"/>
    <property type="molecule type" value="Genomic_DNA"/>
</dbReference>
<accession>A0A6A4JVY3</accession>
<evidence type="ECO:0000313" key="1">
    <source>
        <dbReference type="EMBL" id="KAF6208183.1"/>
    </source>
</evidence>
<organism evidence="1 2">
    <name type="scientific">Apolygus lucorum</name>
    <name type="common">Small green plant bug</name>
    <name type="synonym">Lygocoris lucorum</name>
    <dbReference type="NCBI Taxonomy" id="248454"/>
    <lineage>
        <taxon>Eukaryota</taxon>
        <taxon>Metazoa</taxon>
        <taxon>Ecdysozoa</taxon>
        <taxon>Arthropoda</taxon>
        <taxon>Hexapoda</taxon>
        <taxon>Insecta</taxon>
        <taxon>Pterygota</taxon>
        <taxon>Neoptera</taxon>
        <taxon>Paraneoptera</taxon>
        <taxon>Hemiptera</taxon>
        <taxon>Heteroptera</taxon>
        <taxon>Panheteroptera</taxon>
        <taxon>Cimicomorpha</taxon>
        <taxon>Miridae</taxon>
        <taxon>Mirini</taxon>
        <taxon>Apolygus</taxon>
    </lineage>
</organism>
<dbReference type="Proteomes" id="UP000466442">
    <property type="component" value="Unassembled WGS sequence"/>
</dbReference>
<proteinExistence type="predicted"/>
<comment type="caution">
    <text evidence="1">The sequence shown here is derived from an EMBL/GenBank/DDBJ whole genome shotgun (WGS) entry which is preliminary data.</text>
</comment>
<sequence>MLRAAFLVVVLAVANAASFPTNYLADLVISKMEAVTNSTPTSISGFKIISPKPMSWDEADVSAGGFTSVGKIVRTGESKTSMASGKFLLVIPFRMETVEASFRVTIIQYFSPWFKYSQSVTADHVGEGNLKIQVTTVGGKCKGTFHDLDFNFDDKMTTVAGTPVPNEVSAAKDISDFVTTELAKRYLSLIPSWSKPYVAAVASKALKDINFC</sequence>